<dbReference type="SUPFAM" id="SSF51430">
    <property type="entry name" value="NAD(P)-linked oxidoreductase"/>
    <property type="match status" value="1"/>
</dbReference>
<evidence type="ECO:0000259" key="7">
    <source>
        <dbReference type="Pfam" id="PF00248"/>
    </source>
</evidence>
<evidence type="ECO:0000313" key="8">
    <source>
        <dbReference type="EMBL" id="MXP75903.1"/>
    </source>
</evidence>
<keyword evidence="9" id="KW-1185">Reference proteome</keyword>
<comment type="caution">
    <text evidence="8">The sequence shown here is derived from an EMBL/GenBank/DDBJ whole genome shotgun (WGS) entry which is preliminary data.</text>
</comment>
<dbReference type="InterPro" id="IPR036812">
    <property type="entry name" value="NAD(P)_OxRdtase_dom_sf"/>
</dbReference>
<dbReference type="PANTHER" id="PTHR43827:SF3">
    <property type="entry name" value="NADP-DEPENDENT OXIDOREDUCTASE DOMAIN-CONTAINING PROTEIN"/>
    <property type="match status" value="1"/>
</dbReference>
<name>A0A7X3MGB9_9FIRM</name>
<feature type="site" description="Lowers pKa of active site Tyr" evidence="6">
    <location>
        <position position="69"/>
    </location>
</feature>
<dbReference type="FunFam" id="3.20.20.100:FF:000002">
    <property type="entry name" value="2,5-diketo-D-gluconic acid reductase A"/>
    <property type="match status" value="1"/>
</dbReference>
<protein>
    <submittedName>
        <fullName evidence="8">Aldo/keto reductase</fullName>
    </submittedName>
</protein>
<dbReference type="PANTHER" id="PTHR43827">
    <property type="entry name" value="2,5-DIKETO-D-GLUCONIC ACID REDUCTASE"/>
    <property type="match status" value="1"/>
</dbReference>
<proteinExistence type="inferred from homology"/>
<dbReference type="InterPro" id="IPR020471">
    <property type="entry name" value="AKR"/>
</dbReference>
<dbReference type="Proteomes" id="UP000460412">
    <property type="component" value="Unassembled WGS sequence"/>
</dbReference>
<dbReference type="PIRSF" id="PIRSF000097">
    <property type="entry name" value="AKR"/>
    <property type="match status" value="1"/>
</dbReference>
<feature type="active site" description="Proton donor" evidence="4">
    <location>
        <position position="44"/>
    </location>
</feature>
<feature type="binding site" evidence="5">
    <location>
        <position position="102"/>
    </location>
    <ligand>
        <name>substrate</name>
    </ligand>
</feature>
<evidence type="ECO:0000256" key="5">
    <source>
        <dbReference type="PIRSR" id="PIRSR000097-2"/>
    </source>
</evidence>
<dbReference type="InterPro" id="IPR023210">
    <property type="entry name" value="NADP_OxRdtase_dom"/>
</dbReference>
<organism evidence="8 9">
    <name type="scientific">Sporofaciens musculi</name>
    <dbReference type="NCBI Taxonomy" id="2681861"/>
    <lineage>
        <taxon>Bacteria</taxon>
        <taxon>Bacillati</taxon>
        <taxon>Bacillota</taxon>
        <taxon>Clostridia</taxon>
        <taxon>Lachnospirales</taxon>
        <taxon>Lachnospiraceae</taxon>
        <taxon>Sporofaciens</taxon>
    </lineage>
</organism>
<comment type="similarity">
    <text evidence="1">Belongs to the aldo/keto reductase family.</text>
</comment>
<keyword evidence="2" id="KW-0521">NADP</keyword>
<keyword evidence="3" id="KW-0560">Oxidoreductase</keyword>
<evidence type="ECO:0000256" key="4">
    <source>
        <dbReference type="PIRSR" id="PIRSR000097-1"/>
    </source>
</evidence>
<evidence type="ECO:0000256" key="1">
    <source>
        <dbReference type="ARBA" id="ARBA00007905"/>
    </source>
</evidence>
<reference evidence="8 9" key="1">
    <citation type="submission" date="2019-12" db="EMBL/GenBank/DDBJ databases">
        <title>Sporaefaciens musculi gen. nov., sp. nov., a novel bacterium isolated from the caecum of an obese mouse.</title>
        <authorList>
            <person name="Rasmussen T.S."/>
            <person name="Streidl T."/>
            <person name="Hitch T.C.A."/>
            <person name="Wortmann E."/>
            <person name="Deptula P."/>
            <person name="Hansen M."/>
            <person name="Nielsen D.S."/>
            <person name="Clavel T."/>
            <person name="Vogensen F.K."/>
        </authorList>
    </citation>
    <scope>NUCLEOTIDE SEQUENCE [LARGE SCALE GENOMIC DNA]</scope>
    <source>
        <strain evidence="8 9">WCA-9-b2</strain>
    </source>
</reference>
<sequence length="267" mass="30522">MECFETGLGLKIPQIGLGTYDLKADAICNAIRAGYTLLDTAWQYRNEGEVGCAVRKSGIRREEVAISTKVWTEDIRRGRVREELEESLKALQTDYVDLYLIHWPAIGFERAWETMARLKEEGKVREIGVCNFEPHHFGELERVSGIVPVLNQIESHPYFQNTELIQYCKGRGVLAQAWCPLGGSYSKLTEEPVFGELAKKYGKTPAQVILRWHLQRGVWMIPRSGNPVRQRDNKELFDFALDDADMERIGRMDTGHRIGADPDNFTF</sequence>
<evidence type="ECO:0000256" key="3">
    <source>
        <dbReference type="ARBA" id="ARBA00023002"/>
    </source>
</evidence>
<dbReference type="RefSeq" id="WP_159751087.1">
    <property type="nucleotide sequence ID" value="NZ_WUQX01000001.1"/>
</dbReference>
<evidence type="ECO:0000256" key="2">
    <source>
        <dbReference type="ARBA" id="ARBA00022857"/>
    </source>
</evidence>
<dbReference type="AlphaFoldDB" id="A0A7X3MGB9"/>
<dbReference type="InterPro" id="IPR018170">
    <property type="entry name" value="Aldo/ket_reductase_CS"/>
</dbReference>
<dbReference type="GO" id="GO:0016616">
    <property type="term" value="F:oxidoreductase activity, acting on the CH-OH group of donors, NAD or NADP as acceptor"/>
    <property type="evidence" value="ECO:0007669"/>
    <property type="project" value="UniProtKB-ARBA"/>
</dbReference>
<dbReference type="Pfam" id="PF00248">
    <property type="entry name" value="Aldo_ket_red"/>
    <property type="match status" value="1"/>
</dbReference>
<feature type="domain" description="NADP-dependent oxidoreductase" evidence="7">
    <location>
        <begin position="22"/>
        <end position="250"/>
    </location>
</feature>
<evidence type="ECO:0000256" key="6">
    <source>
        <dbReference type="PIRSR" id="PIRSR000097-3"/>
    </source>
</evidence>
<dbReference type="CDD" id="cd19071">
    <property type="entry name" value="AKR_AKR1-5-like"/>
    <property type="match status" value="1"/>
</dbReference>
<dbReference type="PROSITE" id="PS00062">
    <property type="entry name" value="ALDOKETO_REDUCTASE_2"/>
    <property type="match status" value="1"/>
</dbReference>
<evidence type="ECO:0000313" key="9">
    <source>
        <dbReference type="Proteomes" id="UP000460412"/>
    </source>
</evidence>
<accession>A0A7X3MGB9</accession>
<dbReference type="EMBL" id="WUQX01000001">
    <property type="protein sequence ID" value="MXP75903.1"/>
    <property type="molecule type" value="Genomic_DNA"/>
</dbReference>
<dbReference type="Gene3D" id="3.20.20.100">
    <property type="entry name" value="NADP-dependent oxidoreductase domain"/>
    <property type="match status" value="1"/>
</dbReference>
<dbReference type="PRINTS" id="PR00069">
    <property type="entry name" value="ALDKETRDTASE"/>
</dbReference>
<gene>
    <name evidence="8" type="ORF">GN277_11065</name>
</gene>